<dbReference type="AlphaFoldDB" id="A0A6G1S7Y6"/>
<name>A0A6G1S7Y6_9ACAR</name>
<keyword evidence="7 9" id="KW-1133">Transmembrane helix</keyword>
<gene>
    <name evidence="10" type="primary">INM02</name>
    <name evidence="10" type="ORF">g.15920</name>
</gene>
<evidence type="ECO:0000256" key="1">
    <source>
        <dbReference type="ARBA" id="ARBA00004115"/>
    </source>
</evidence>
<evidence type="ECO:0000256" key="9">
    <source>
        <dbReference type="SAM" id="Phobius"/>
    </source>
</evidence>
<keyword evidence="5" id="KW-0732">Signal</keyword>
<keyword evidence="4 9" id="KW-0812">Transmembrane</keyword>
<evidence type="ECO:0000256" key="3">
    <source>
        <dbReference type="ARBA" id="ARBA00020105"/>
    </source>
</evidence>
<evidence type="ECO:0000256" key="2">
    <source>
        <dbReference type="ARBA" id="ARBA00007695"/>
    </source>
</evidence>
<accession>A0A6G1S7Y6</accession>
<dbReference type="GO" id="GO:0005789">
    <property type="term" value="C:endoplasmic reticulum membrane"/>
    <property type="evidence" value="ECO:0007669"/>
    <property type="project" value="UniProtKB-SubCell"/>
</dbReference>
<evidence type="ECO:0000256" key="5">
    <source>
        <dbReference type="ARBA" id="ARBA00022729"/>
    </source>
</evidence>
<comment type="subcellular location">
    <subcellularLocation>
        <location evidence="1">Endoplasmic reticulum membrane</location>
        <topology evidence="1">Single-pass type I membrane protein</topology>
    </subcellularLocation>
</comment>
<keyword evidence="8 9" id="KW-0472">Membrane</keyword>
<evidence type="ECO:0000256" key="4">
    <source>
        <dbReference type="ARBA" id="ARBA00022692"/>
    </source>
</evidence>
<dbReference type="CDD" id="cd22209">
    <property type="entry name" value="EMC10"/>
    <property type="match status" value="1"/>
</dbReference>
<feature type="transmembrane region" description="Helical" evidence="9">
    <location>
        <begin position="15"/>
        <end position="34"/>
    </location>
</feature>
<evidence type="ECO:0000256" key="6">
    <source>
        <dbReference type="ARBA" id="ARBA00022824"/>
    </source>
</evidence>
<proteinExistence type="inferred from homology"/>
<protein>
    <recommendedName>
        <fullName evidence="3">ER membrane protein complex subunit 10</fullName>
    </recommendedName>
</protein>
<sequence>MFASISSRIGATKIFSPYLLCSLILVIINVKTSYQQSDLLAIKTDPFYIDLYHKFNSKADFVPRGSILVRPKTEYRSAQASIVSQNDLNESDLKSLEGKVAENKEDSTYYLRAVFRKKKSHNNEKHEKVTETIVKSCSLYSSNLNDFLVVNLNALNEFISVNLYTTDPECTNPPSVEPLSSKFNTTVLIEPSTLGPQPDTATYIKRLEEERQNKMKEGKEDNRSFLAKYWIYIVPGVIILMMLGGPDQGAR</sequence>
<dbReference type="Pfam" id="PF21203">
    <property type="entry name" value="ECM10"/>
    <property type="match status" value="1"/>
</dbReference>
<evidence type="ECO:0000256" key="7">
    <source>
        <dbReference type="ARBA" id="ARBA00022989"/>
    </source>
</evidence>
<feature type="transmembrane region" description="Helical" evidence="9">
    <location>
        <begin position="225"/>
        <end position="245"/>
    </location>
</feature>
<evidence type="ECO:0000256" key="8">
    <source>
        <dbReference type="ARBA" id="ARBA00023136"/>
    </source>
</evidence>
<dbReference type="PANTHER" id="PTHR21397">
    <property type="entry name" value="CHROMATIN COMPLEXES SUBUNIT BAP18-RELATED"/>
    <property type="match status" value="1"/>
</dbReference>
<keyword evidence="6" id="KW-0256">Endoplasmic reticulum</keyword>
<organism evidence="10">
    <name type="scientific">Aceria tosichella</name>
    <name type="common">wheat curl mite</name>
    <dbReference type="NCBI Taxonomy" id="561515"/>
    <lineage>
        <taxon>Eukaryota</taxon>
        <taxon>Metazoa</taxon>
        <taxon>Ecdysozoa</taxon>
        <taxon>Arthropoda</taxon>
        <taxon>Chelicerata</taxon>
        <taxon>Arachnida</taxon>
        <taxon>Acari</taxon>
        <taxon>Acariformes</taxon>
        <taxon>Trombidiformes</taxon>
        <taxon>Prostigmata</taxon>
        <taxon>Eupodina</taxon>
        <taxon>Eriophyoidea</taxon>
        <taxon>Eriophyidae</taxon>
        <taxon>Eriophyinae</taxon>
        <taxon>Aceriini</taxon>
        <taxon>Aceria</taxon>
    </lineage>
</organism>
<comment type="similarity">
    <text evidence="2">Belongs to the EMC10 family.</text>
</comment>
<dbReference type="EMBL" id="GGYP01001727">
    <property type="protein sequence ID" value="MDE46498.1"/>
    <property type="molecule type" value="Transcribed_RNA"/>
</dbReference>
<dbReference type="PANTHER" id="PTHR21397:SF4">
    <property type="entry name" value="ER MEMBRANE PROTEIN COMPLEX SUBUNIT 10"/>
    <property type="match status" value="1"/>
</dbReference>
<evidence type="ECO:0000313" key="10">
    <source>
        <dbReference type="EMBL" id="MDE46498.1"/>
    </source>
</evidence>
<reference evidence="10" key="1">
    <citation type="submission" date="2018-10" db="EMBL/GenBank/DDBJ databases">
        <title>Transcriptome assembly of Aceria tosichella (Wheat curl mite) Type 2.</title>
        <authorList>
            <person name="Scully E.D."/>
            <person name="Geib S.M."/>
            <person name="Palmer N.A."/>
            <person name="Gupta A.K."/>
            <person name="Sarath G."/>
            <person name="Tatineni S."/>
        </authorList>
    </citation>
    <scope>NUCLEOTIDE SEQUENCE</scope>
    <source>
        <strain evidence="10">LincolnNE</strain>
    </source>
</reference>